<reference evidence="1 2" key="1">
    <citation type="journal article" date="2006" name="Nature">
        <title>Global trends of whole-genome duplications revealed by the ciliate Paramecium tetraurelia.</title>
        <authorList>
            <consortium name="Genoscope"/>
            <person name="Aury J.-M."/>
            <person name="Jaillon O."/>
            <person name="Duret L."/>
            <person name="Noel B."/>
            <person name="Jubin C."/>
            <person name="Porcel B.M."/>
            <person name="Segurens B."/>
            <person name="Daubin V."/>
            <person name="Anthouard V."/>
            <person name="Aiach N."/>
            <person name="Arnaiz O."/>
            <person name="Billaut A."/>
            <person name="Beisson J."/>
            <person name="Blanc I."/>
            <person name="Bouhouche K."/>
            <person name="Camara F."/>
            <person name="Duharcourt S."/>
            <person name="Guigo R."/>
            <person name="Gogendeau D."/>
            <person name="Katinka M."/>
            <person name="Keller A.-M."/>
            <person name="Kissmehl R."/>
            <person name="Klotz C."/>
            <person name="Koll F."/>
            <person name="Le Moue A."/>
            <person name="Lepere C."/>
            <person name="Malinsky S."/>
            <person name="Nowacki M."/>
            <person name="Nowak J.K."/>
            <person name="Plattner H."/>
            <person name="Poulain J."/>
            <person name="Ruiz F."/>
            <person name="Serrano V."/>
            <person name="Zagulski M."/>
            <person name="Dessen P."/>
            <person name="Betermier M."/>
            <person name="Weissenbach J."/>
            <person name="Scarpelli C."/>
            <person name="Schachter V."/>
            <person name="Sperling L."/>
            <person name="Meyer E."/>
            <person name="Cohen J."/>
            <person name="Wincker P."/>
        </authorList>
    </citation>
    <scope>NUCLEOTIDE SEQUENCE [LARGE SCALE GENOMIC DNA]</scope>
    <source>
        <strain evidence="1 2">Stock d4-2</strain>
    </source>
</reference>
<dbReference type="HOGENOM" id="CLU_153521_0_0_1"/>
<gene>
    <name evidence="1" type="ORF">GSPATT00010785001</name>
</gene>
<keyword evidence="2" id="KW-1185">Reference proteome</keyword>
<dbReference type="Gene3D" id="1.10.30.50">
    <property type="match status" value="1"/>
</dbReference>
<dbReference type="PANTHER" id="PTHR33427">
    <property type="entry name" value="HNH ENDONUCLEASE"/>
    <property type="match status" value="1"/>
</dbReference>
<dbReference type="STRING" id="5888.A0CV00"/>
<accession>A0CV00</accession>
<dbReference type="OrthoDB" id="1883054at2759"/>
<proteinExistence type="predicted"/>
<dbReference type="InterPro" id="IPR003615">
    <property type="entry name" value="HNH_nuc"/>
</dbReference>
<dbReference type="PANTHER" id="PTHR33427:SF1">
    <property type="entry name" value="F6A14.21 PROTEIN"/>
    <property type="match status" value="1"/>
</dbReference>
<dbReference type="KEGG" id="ptm:GSPATT00010785001"/>
<name>A0CV00_PARTE</name>
<protein>
    <recommendedName>
        <fullName evidence="3">HNH domain-containing protein</fullName>
    </recommendedName>
</protein>
<dbReference type="eggNOG" id="ENOG502RYPG">
    <property type="taxonomic scope" value="Eukaryota"/>
</dbReference>
<dbReference type="GeneID" id="5027799"/>
<dbReference type="RefSeq" id="XP_001442014.1">
    <property type="nucleotide sequence ID" value="XM_001441977.1"/>
</dbReference>
<dbReference type="InParanoid" id="A0CV00"/>
<dbReference type="Proteomes" id="UP000000600">
    <property type="component" value="Unassembled WGS sequence"/>
</dbReference>
<sequence length="167" mass="19372">MRVMLKQQLDQENNLGGLFYQLIFVLIMSENNINSNHNNISHHHNQRRSPSPYNPRRFDKLAREECRNNAQIMEGRNPDRWRLDAVGNPVCKALNSCRGSLCYQFDHIVPYSKGGESISINCQLLQSFVNIYKSNKENISKDELKHVSPQLKFTPVQFDAIEYAIYG</sequence>
<organism evidence="1 2">
    <name type="scientific">Paramecium tetraurelia</name>
    <dbReference type="NCBI Taxonomy" id="5888"/>
    <lineage>
        <taxon>Eukaryota</taxon>
        <taxon>Sar</taxon>
        <taxon>Alveolata</taxon>
        <taxon>Ciliophora</taxon>
        <taxon>Intramacronucleata</taxon>
        <taxon>Oligohymenophorea</taxon>
        <taxon>Peniculida</taxon>
        <taxon>Parameciidae</taxon>
        <taxon>Paramecium</taxon>
    </lineage>
</organism>
<dbReference type="AlphaFoldDB" id="A0CV00"/>
<evidence type="ECO:0000313" key="2">
    <source>
        <dbReference type="Proteomes" id="UP000000600"/>
    </source>
</evidence>
<evidence type="ECO:0008006" key="3">
    <source>
        <dbReference type="Google" id="ProtNLM"/>
    </source>
</evidence>
<dbReference type="CDD" id="cd00085">
    <property type="entry name" value="HNHc"/>
    <property type="match status" value="1"/>
</dbReference>
<evidence type="ECO:0000313" key="1">
    <source>
        <dbReference type="EMBL" id="CAK74617.1"/>
    </source>
</evidence>
<dbReference type="EMBL" id="CT868196">
    <property type="protein sequence ID" value="CAK74617.1"/>
    <property type="molecule type" value="Genomic_DNA"/>
</dbReference>